<proteinExistence type="predicted"/>
<feature type="region of interest" description="Disordered" evidence="1">
    <location>
        <begin position="164"/>
        <end position="194"/>
    </location>
</feature>
<organism evidence="2 3">
    <name type="scientific">Heterodera trifolii</name>
    <dbReference type="NCBI Taxonomy" id="157864"/>
    <lineage>
        <taxon>Eukaryota</taxon>
        <taxon>Metazoa</taxon>
        <taxon>Ecdysozoa</taxon>
        <taxon>Nematoda</taxon>
        <taxon>Chromadorea</taxon>
        <taxon>Rhabditida</taxon>
        <taxon>Tylenchina</taxon>
        <taxon>Tylenchomorpha</taxon>
        <taxon>Tylenchoidea</taxon>
        <taxon>Heteroderidae</taxon>
        <taxon>Heteroderinae</taxon>
        <taxon>Heterodera</taxon>
    </lineage>
</organism>
<feature type="compositionally biased region" description="Gly residues" evidence="1">
    <location>
        <begin position="16"/>
        <end position="26"/>
    </location>
</feature>
<evidence type="ECO:0000313" key="3">
    <source>
        <dbReference type="Proteomes" id="UP001620626"/>
    </source>
</evidence>
<dbReference type="EMBL" id="JBICBT010000869">
    <property type="protein sequence ID" value="KAL3096174.1"/>
    <property type="molecule type" value="Genomic_DNA"/>
</dbReference>
<keyword evidence="3" id="KW-1185">Reference proteome</keyword>
<dbReference type="AlphaFoldDB" id="A0ABD2K0L3"/>
<evidence type="ECO:0000313" key="2">
    <source>
        <dbReference type="EMBL" id="KAL3096174.1"/>
    </source>
</evidence>
<sequence length="230" mass="25185">MPTKRKWNGCDYDGKAPGGKRTGGGADQNSRECPMAYPTSAFENDAQRKALRSKGERATSNRKNGEEGTGIGVGDFFPEVWLFNDFNICMDELIKGIASEFDAPFGHRLAFPRYFLVCWSPAGVFHALSQSLCECTRCGLRPMIKKSSKNEEFTWAPLGAPTSRKGWVGGGTHPKGKLPRGTNRKRQSHPFSGSLLKTSVDGEVIEANSANFLVITVQSTIPVYGDQIAF</sequence>
<gene>
    <name evidence="2" type="ORF">niasHT_029210</name>
</gene>
<accession>A0ABD2K0L3</accession>
<comment type="caution">
    <text evidence="2">The sequence shown here is derived from an EMBL/GenBank/DDBJ whole genome shotgun (WGS) entry which is preliminary data.</text>
</comment>
<feature type="compositionally biased region" description="Basic and acidic residues" evidence="1">
    <location>
        <begin position="45"/>
        <end position="66"/>
    </location>
</feature>
<feature type="compositionally biased region" description="Basic residues" evidence="1">
    <location>
        <begin position="174"/>
        <end position="188"/>
    </location>
</feature>
<dbReference type="Proteomes" id="UP001620626">
    <property type="component" value="Unassembled WGS sequence"/>
</dbReference>
<feature type="region of interest" description="Disordered" evidence="1">
    <location>
        <begin position="1"/>
        <end position="69"/>
    </location>
</feature>
<evidence type="ECO:0000256" key="1">
    <source>
        <dbReference type="SAM" id="MobiDB-lite"/>
    </source>
</evidence>
<reference evidence="2 3" key="1">
    <citation type="submission" date="2024-10" db="EMBL/GenBank/DDBJ databases">
        <authorList>
            <person name="Kim D."/>
        </authorList>
    </citation>
    <scope>NUCLEOTIDE SEQUENCE [LARGE SCALE GENOMIC DNA]</scope>
    <source>
        <strain evidence="2">BH-2024</strain>
    </source>
</reference>
<name>A0ABD2K0L3_9BILA</name>
<protein>
    <submittedName>
        <fullName evidence="2">Uncharacterized protein</fullName>
    </submittedName>
</protein>